<comment type="catalytic activity">
    <reaction evidence="9 10">
        <text>oxaloacetate + ATP = phosphoenolpyruvate + ADP + CO2</text>
        <dbReference type="Rhea" id="RHEA:18617"/>
        <dbReference type="ChEBI" id="CHEBI:16452"/>
        <dbReference type="ChEBI" id="CHEBI:16526"/>
        <dbReference type="ChEBI" id="CHEBI:30616"/>
        <dbReference type="ChEBI" id="CHEBI:58702"/>
        <dbReference type="ChEBI" id="CHEBI:456216"/>
        <dbReference type="EC" id="4.1.1.49"/>
    </reaction>
</comment>
<feature type="binding site" evidence="10">
    <location>
        <position position="187"/>
    </location>
    <ligand>
        <name>substrate</name>
    </ligand>
</feature>
<comment type="similarity">
    <text evidence="2 10">Belongs to the phosphoenolpyruvate carboxykinase (ATP) family.</text>
</comment>
<feature type="binding site" evidence="10">
    <location>
        <position position="187"/>
    </location>
    <ligand>
        <name>ATP</name>
        <dbReference type="ChEBI" id="CHEBI:30616"/>
    </ligand>
</feature>
<evidence type="ECO:0000313" key="11">
    <source>
        <dbReference type="EMBL" id="CDZ16304.1"/>
    </source>
</evidence>
<feature type="binding site" evidence="10">
    <location>
        <position position="206"/>
    </location>
    <ligand>
        <name>ATP</name>
        <dbReference type="ChEBI" id="CHEBI:30616"/>
    </ligand>
</feature>
<dbReference type="SUPFAM" id="SSF68923">
    <property type="entry name" value="PEP carboxykinase N-terminal domain"/>
    <property type="match status" value="1"/>
</dbReference>
<dbReference type="InterPro" id="IPR008210">
    <property type="entry name" value="PEP_carboxykinase_N"/>
</dbReference>
<keyword evidence="4 10" id="KW-0312">Gluconeogenesis</keyword>
<dbReference type="GO" id="GO:0005524">
    <property type="term" value="F:ATP binding"/>
    <property type="evidence" value="ECO:0007669"/>
    <property type="project" value="UniProtKB-UniRule"/>
</dbReference>
<keyword evidence="6 10" id="KW-0210">Decarboxylase</keyword>
<dbReference type="OrthoDB" id="9806325at2"/>
<dbReference type="AlphaFoldDB" id="A0A078KHM7"/>
<evidence type="ECO:0000256" key="7">
    <source>
        <dbReference type="ARBA" id="ARBA00022840"/>
    </source>
</evidence>
<keyword evidence="8 10" id="KW-0456">Lyase</keyword>
<dbReference type="UniPathway" id="UPA00138"/>
<comment type="subunit">
    <text evidence="10">Monomer.</text>
</comment>
<name>A0A078KHM7_9GAMM</name>
<dbReference type="PANTHER" id="PTHR30031:SF0">
    <property type="entry name" value="PHOSPHOENOLPYRUVATE CARBOXYKINASE (ATP)"/>
    <property type="match status" value="1"/>
</dbReference>
<sequence length="521" mass="59551">MNKYSYSKDGINFNLNKTNLIEISLLRCETKLANNGAVCAETGIRSGRSPDDRFIVYDQFTQWEIDWGEFNKPFDIKYFEALWLRLGNYLNNRESFISLLHVCADPIHYQPIRIIAESSWHMLFSKIMFISPKKFNPVNKQEWIIFIAPLFNCIPIRDNTNSEYTTIIDFKKKRILIIMHYAGEIKKSMFSVLNFILPEQGILPMHCSANVGEDKNTTLFFGLSGTGKTTLSSDPNRYLIGDDEHGWKNGSVFNYEGGCYAKTSNISINNDPVIWNAIKFGTLLENVFIDENSIPDYDNMTISSNSRAAYPLEFIKNRVFYNYANEPIAIVFLTCDMTGIIPMVSLLSKEAAAYHFISGYTAKIGSTEISANSNLILESTFSTCFGAPFFPRAYDIYAKLLINRISLFKTNVYIVNTGWTGGFYGGKLGNRINISITRQIINAIQQGKLINTKNNYIPGLNLFIPIYLECINSKFINPRNTWRNKKLYDKKAKKLILKFINNFSKFQNIDKSIINAGPYIL</sequence>
<keyword evidence="11" id="KW-0418">Kinase</keyword>
<feature type="binding site" evidence="10">
    <location>
        <position position="437"/>
    </location>
    <ligand>
        <name>ATP</name>
        <dbReference type="ChEBI" id="CHEBI:30616"/>
    </ligand>
</feature>
<dbReference type="InterPro" id="IPR015994">
    <property type="entry name" value="PEPCK_ATP_CS"/>
</dbReference>
<dbReference type="HAMAP" id="MF_00453">
    <property type="entry name" value="PEPCK_ATP"/>
    <property type="match status" value="1"/>
</dbReference>
<dbReference type="Proteomes" id="UP000032420">
    <property type="component" value="Chromosome I"/>
</dbReference>
<keyword evidence="10" id="KW-0479">Metal-binding</keyword>
<evidence type="ECO:0000256" key="3">
    <source>
        <dbReference type="ARBA" id="ARBA00012363"/>
    </source>
</evidence>
<keyword evidence="7 10" id="KW-0067">ATP-binding</keyword>
<dbReference type="PANTHER" id="PTHR30031">
    <property type="entry name" value="PHOSPHOENOLPYRUVATE CARBOXYKINASE ATP"/>
    <property type="match status" value="1"/>
</dbReference>
<dbReference type="HOGENOM" id="CLU_018247_0_1_6"/>
<evidence type="ECO:0000256" key="4">
    <source>
        <dbReference type="ARBA" id="ARBA00022432"/>
    </source>
</evidence>
<dbReference type="GO" id="GO:0046872">
    <property type="term" value="F:metal ion binding"/>
    <property type="evidence" value="ECO:0007669"/>
    <property type="project" value="UniProtKB-KW"/>
</dbReference>
<evidence type="ECO:0000256" key="9">
    <source>
        <dbReference type="ARBA" id="ARBA00047371"/>
    </source>
</evidence>
<feature type="binding site" evidence="10">
    <location>
        <position position="181"/>
    </location>
    <ligand>
        <name>substrate</name>
    </ligand>
</feature>
<evidence type="ECO:0000256" key="5">
    <source>
        <dbReference type="ARBA" id="ARBA00022741"/>
    </source>
</evidence>
<feature type="binding site" evidence="10">
    <location>
        <position position="243"/>
    </location>
    <ligand>
        <name>Mn(2+)</name>
        <dbReference type="ChEBI" id="CHEBI:29035"/>
    </ligand>
</feature>
<dbReference type="Gene3D" id="3.40.449.10">
    <property type="entry name" value="Phosphoenolpyruvate Carboxykinase, domain 1"/>
    <property type="match status" value="1"/>
</dbReference>
<comment type="pathway">
    <text evidence="1 10">Carbohydrate biosynthesis; gluconeogenesis.</text>
</comment>
<accession>A0A078KHM7</accession>
<feature type="binding site" evidence="10">
    <location>
        <begin position="431"/>
        <end position="432"/>
    </location>
    <ligand>
        <name>ATP</name>
        <dbReference type="ChEBI" id="CHEBI:30616"/>
    </ligand>
</feature>
<feature type="binding site" evidence="10">
    <location>
        <position position="307"/>
    </location>
    <ligand>
        <name>ATP</name>
        <dbReference type="ChEBI" id="CHEBI:30616"/>
    </ligand>
</feature>
<dbReference type="InterPro" id="IPR013035">
    <property type="entry name" value="PEP_carboxykinase_C"/>
</dbReference>
<proteinExistence type="inferred from homology"/>
<dbReference type="SUPFAM" id="SSF53795">
    <property type="entry name" value="PEP carboxykinase-like"/>
    <property type="match status" value="1"/>
</dbReference>
<dbReference type="EMBL" id="LM655252">
    <property type="protein sequence ID" value="CDZ16304.1"/>
    <property type="molecule type" value="Genomic_DNA"/>
</dbReference>
<feature type="binding site" evidence="10">
    <location>
        <position position="271"/>
    </location>
    <ligand>
        <name>ATP</name>
        <dbReference type="ChEBI" id="CHEBI:30616"/>
    </ligand>
</feature>
<comment type="function">
    <text evidence="10">Involved in the gluconeogenesis. Catalyzes the conversion of oxaloacetate (OAA) to phosphoenolpyruvate (PEP) through direct phosphoryl transfer between the nucleoside triphosphate and OAA.</text>
</comment>
<comment type="subcellular location">
    <subcellularLocation>
        <location evidence="10">Cytoplasm</location>
    </subcellularLocation>
</comment>
<dbReference type="GO" id="GO:0006094">
    <property type="term" value="P:gluconeogenesis"/>
    <property type="evidence" value="ECO:0007669"/>
    <property type="project" value="UniProtKB-UniRule"/>
</dbReference>
<dbReference type="PIRSF" id="PIRSF006294">
    <property type="entry name" value="PEP_crbxkin"/>
    <property type="match status" value="1"/>
</dbReference>
<dbReference type="PROSITE" id="PS00532">
    <property type="entry name" value="PEPCK_ATP"/>
    <property type="match status" value="1"/>
</dbReference>
<keyword evidence="12" id="KW-1185">Reference proteome</keyword>
<organism evidence="11 12">
    <name type="scientific">Candidatus Johnevansia muelleri</name>
    <dbReference type="NCBI Taxonomy" id="1495769"/>
    <lineage>
        <taxon>Bacteria</taxon>
        <taxon>Pseudomonadati</taxon>
        <taxon>Pseudomonadota</taxon>
        <taxon>Gammaproteobacteria</taxon>
        <taxon>Candidatus Johnevansiales</taxon>
        <taxon>Candidatus Johnevansiaceae</taxon>
        <taxon>Candidatus Johnevansia</taxon>
    </lineage>
</organism>
<dbReference type="Gene3D" id="2.170.8.10">
    <property type="entry name" value="Phosphoenolpyruvate Carboxykinase, domain 2"/>
    <property type="match status" value="1"/>
</dbReference>
<evidence type="ECO:0000256" key="10">
    <source>
        <dbReference type="HAMAP-Rule" id="MF_00453"/>
    </source>
</evidence>
<dbReference type="PATRIC" id="fig|1495769.3.peg.26"/>
<evidence type="ECO:0000256" key="2">
    <source>
        <dbReference type="ARBA" id="ARBA00006052"/>
    </source>
</evidence>
<dbReference type="Pfam" id="PF01293">
    <property type="entry name" value="PEPCK_ATP"/>
    <property type="match status" value="1"/>
</dbReference>
<evidence type="ECO:0000256" key="1">
    <source>
        <dbReference type="ARBA" id="ARBA00004742"/>
    </source>
</evidence>
<reference evidence="12" key="1">
    <citation type="submission" date="2014-07" db="EMBL/GenBank/DDBJ databases">
        <authorList>
            <person name="Santos-Garcia D."/>
        </authorList>
    </citation>
    <scope>NUCLEOTIDE SEQUENCE [LARGE SCALE GENOMIC DNA]</scope>
</reference>
<dbReference type="InterPro" id="IPR001272">
    <property type="entry name" value="PEP_carboxykinase_ATP"/>
</dbReference>
<protein>
    <recommendedName>
        <fullName evidence="3 10">Phosphoenolpyruvate carboxykinase (ATP)</fullName>
        <shortName evidence="10">PCK</shortName>
        <shortName evidence="10">PEP carboxykinase</shortName>
        <shortName evidence="10">PEPCK</shortName>
        <ecNumber evidence="3 10">4.1.1.49</ecNumber>
    </recommendedName>
</protein>
<feature type="binding site" evidence="10">
    <location>
        <begin position="222"/>
        <end position="230"/>
    </location>
    <ligand>
        <name>ATP</name>
        <dbReference type="ChEBI" id="CHEBI:30616"/>
    </ligand>
</feature>
<dbReference type="GO" id="GO:0016301">
    <property type="term" value="F:kinase activity"/>
    <property type="evidence" value="ECO:0007669"/>
    <property type="project" value="UniProtKB-KW"/>
</dbReference>
<keyword evidence="11" id="KW-0670">Pyruvate</keyword>
<comment type="cofactor">
    <cofactor evidence="10">
        <name>Mn(2+)</name>
        <dbReference type="ChEBI" id="CHEBI:29035"/>
    </cofactor>
    <text evidence="10">Binds 1 Mn(2+) ion per subunit.</text>
</comment>
<dbReference type="STRING" id="1495769.CEM_032"/>
<dbReference type="KEGG" id="eme:CEM_032"/>
<evidence type="ECO:0000313" key="12">
    <source>
        <dbReference type="Proteomes" id="UP000032420"/>
    </source>
</evidence>
<feature type="binding site" evidence="10">
    <location>
        <position position="206"/>
    </location>
    <ligand>
        <name>Mn(2+)</name>
        <dbReference type="ChEBI" id="CHEBI:29035"/>
    </ligand>
</feature>
<feature type="binding site" evidence="10">
    <location>
        <position position="187"/>
    </location>
    <ligand>
        <name>Mn(2+)</name>
        <dbReference type="ChEBI" id="CHEBI:29035"/>
    </ligand>
</feature>
<keyword evidence="10" id="KW-0963">Cytoplasm</keyword>
<dbReference type="GO" id="GO:0004612">
    <property type="term" value="F:phosphoenolpyruvate carboxykinase (ATP) activity"/>
    <property type="evidence" value="ECO:0007669"/>
    <property type="project" value="UniProtKB-UniRule"/>
</dbReference>
<evidence type="ECO:0000256" key="6">
    <source>
        <dbReference type="ARBA" id="ARBA00022793"/>
    </source>
</evidence>
<evidence type="ECO:0000256" key="8">
    <source>
        <dbReference type="ARBA" id="ARBA00023239"/>
    </source>
</evidence>
<gene>
    <name evidence="10 11" type="primary">pckA</name>
    <name evidence="11" type="ORF">CEM_032</name>
</gene>
<keyword evidence="5 10" id="KW-0547">Nucleotide-binding</keyword>
<dbReference type="Gene3D" id="3.90.228.20">
    <property type="match status" value="1"/>
</dbReference>
<feature type="binding site" evidence="10">
    <location>
        <position position="307"/>
    </location>
    <ligand>
        <name>substrate</name>
    </ligand>
</feature>
<keyword evidence="10" id="KW-0464">Manganese</keyword>
<feature type="binding site" evidence="10">
    <location>
        <position position="48"/>
    </location>
    <ligand>
        <name>substrate</name>
    </ligand>
</feature>
<keyword evidence="11" id="KW-0808">Transferase</keyword>
<dbReference type="EC" id="4.1.1.49" evidence="3 10"/>
<dbReference type="GO" id="GO:0005829">
    <property type="term" value="C:cytosol"/>
    <property type="evidence" value="ECO:0007669"/>
    <property type="project" value="TreeGrafter"/>
</dbReference>